<accession>A0A382LH58</accession>
<organism evidence="3">
    <name type="scientific">marine metagenome</name>
    <dbReference type="NCBI Taxonomy" id="408172"/>
    <lineage>
        <taxon>unclassified sequences</taxon>
        <taxon>metagenomes</taxon>
        <taxon>ecological metagenomes</taxon>
    </lineage>
</organism>
<dbReference type="SMART" id="SM00899">
    <property type="entry name" value="FeoA"/>
    <property type="match status" value="1"/>
</dbReference>
<reference evidence="3" key="1">
    <citation type="submission" date="2018-05" db="EMBL/GenBank/DDBJ databases">
        <authorList>
            <person name="Lanie J.A."/>
            <person name="Ng W.-L."/>
            <person name="Kazmierczak K.M."/>
            <person name="Andrzejewski T.M."/>
            <person name="Davidsen T.M."/>
            <person name="Wayne K.J."/>
            <person name="Tettelin H."/>
            <person name="Glass J.I."/>
            <person name="Rusch D."/>
            <person name="Podicherti R."/>
            <person name="Tsui H.-C.T."/>
            <person name="Winkler M.E."/>
        </authorList>
    </citation>
    <scope>NUCLEOTIDE SEQUENCE</scope>
</reference>
<dbReference type="PANTHER" id="PTHR42954:SF2">
    <property type="entry name" value="FE(2+) TRANSPORT PROTEIN A"/>
    <property type="match status" value="1"/>
</dbReference>
<dbReference type="InterPro" id="IPR007167">
    <property type="entry name" value="Fe-transptr_FeoA-like"/>
</dbReference>
<protein>
    <recommendedName>
        <fullName evidence="2">Ferrous iron transporter FeoA-like domain-containing protein</fullName>
    </recommendedName>
</protein>
<gene>
    <name evidence="3" type="ORF">METZ01_LOCUS288387</name>
</gene>
<dbReference type="PANTHER" id="PTHR42954">
    <property type="entry name" value="FE(2+) TRANSPORT PROTEIN A"/>
    <property type="match status" value="1"/>
</dbReference>
<dbReference type="InterPro" id="IPR038157">
    <property type="entry name" value="FeoA_core_dom"/>
</dbReference>
<dbReference type="EMBL" id="UINC01086772">
    <property type="protein sequence ID" value="SVC35533.1"/>
    <property type="molecule type" value="Genomic_DNA"/>
</dbReference>
<dbReference type="GO" id="GO:0046914">
    <property type="term" value="F:transition metal ion binding"/>
    <property type="evidence" value="ECO:0007669"/>
    <property type="project" value="InterPro"/>
</dbReference>
<dbReference type="AlphaFoldDB" id="A0A382LH58"/>
<evidence type="ECO:0000256" key="1">
    <source>
        <dbReference type="ARBA" id="ARBA00023004"/>
    </source>
</evidence>
<dbReference type="InterPro" id="IPR008988">
    <property type="entry name" value="Transcriptional_repressor_C"/>
</dbReference>
<dbReference type="Pfam" id="PF04023">
    <property type="entry name" value="FeoA"/>
    <property type="match status" value="1"/>
</dbReference>
<feature type="domain" description="Ferrous iron transporter FeoA-like" evidence="2">
    <location>
        <begin position="2"/>
        <end position="74"/>
    </location>
</feature>
<evidence type="ECO:0000313" key="3">
    <source>
        <dbReference type="EMBL" id="SVC35533.1"/>
    </source>
</evidence>
<dbReference type="SUPFAM" id="SSF50037">
    <property type="entry name" value="C-terminal domain of transcriptional repressors"/>
    <property type="match status" value="1"/>
</dbReference>
<dbReference type="Gene3D" id="2.30.30.90">
    <property type="match status" value="1"/>
</dbReference>
<sequence>MHSLDSLRPGEKAIISSIHGNTTEEAHLMEMGLLVGTPIEFIKRAPLGDPIELRVRGYHLSIRRSEAHTILVEKA</sequence>
<evidence type="ECO:0000259" key="2">
    <source>
        <dbReference type="SMART" id="SM00899"/>
    </source>
</evidence>
<keyword evidence="1" id="KW-0408">Iron</keyword>
<name>A0A382LH58_9ZZZZ</name>
<dbReference type="InterPro" id="IPR052713">
    <property type="entry name" value="FeoA"/>
</dbReference>
<proteinExistence type="predicted"/>